<reference evidence="1" key="1">
    <citation type="submission" date="2018-05" db="EMBL/GenBank/DDBJ databases">
        <authorList>
            <person name="Lanie J.A."/>
            <person name="Ng W.-L."/>
            <person name="Kazmierczak K.M."/>
            <person name="Andrzejewski T.M."/>
            <person name="Davidsen T.M."/>
            <person name="Wayne K.J."/>
            <person name="Tettelin H."/>
            <person name="Glass J.I."/>
            <person name="Rusch D."/>
            <person name="Podicherti R."/>
            <person name="Tsui H.-C.T."/>
            <person name="Winkler M.E."/>
        </authorList>
    </citation>
    <scope>NUCLEOTIDE SEQUENCE</scope>
</reference>
<gene>
    <name evidence="1" type="ORF">METZ01_LOCUS220542</name>
</gene>
<dbReference type="EMBL" id="UINC01052399">
    <property type="protein sequence ID" value="SVB67688.1"/>
    <property type="molecule type" value="Genomic_DNA"/>
</dbReference>
<name>A0A382FXB7_9ZZZZ</name>
<dbReference type="AlphaFoldDB" id="A0A382FXB7"/>
<sequence>MMMNDNLMKASEAAINYKHPDNPAC</sequence>
<protein>
    <submittedName>
        <fullName evidence="1">Uncharacterized protein</fullName>
    </submittedName>
</protein>
<proteinExistence type="predicted"/>
<evidence type="ECO:0000313" key="1">
    <source>
        <dbReference type="EMBL" id="SVB67688.1"/>
    </source>
</evidence>
<organism evidence="1">
    <name type="scientific">marine metagenome</name>
    <dbReference type="NCBI Taxonomy" id="408172"/>
    <lineage>
        <taxon>unclassified sequences</taxon>
        <taxon>metagenomes</taxon>
        <taxon>ecological metagenomes</taxon>
    </lineage>
</organism>
<accession>A0A382FXB7</accession>